<name>F5Z9Q1_ALTNA</name>
<protein>
    <submittedName>
        <fullName evidence="1">Uncharacterized protein</fullName>
    </submittedName>
</protein>
<dbReference type="RefSeq" id="WP_013782998.1">
    <property type="nucleotide sequence ID" value="NC_015554.1"/>
</dbReference>
<gene>
    <name evidence="1" type="ordered locus">ambt_02510</name>
</gene>
<dbReference type="Proteomes" id="UP000000683">
    <property type="component" value="Chromosome"/>
</dbReference>
<dbReference type="AlphaFoldDB" id="F5Z9Q1"/>
<dbReference type="EMBL" id="CP002339">
    <property type="protein sequence ID" value="AEF02056.1"/>
    <property type="molecule type" value="Genomic_DNA"/>
</dbReference>
<sequence length="169" mass="18930">MAEDEIDVETVEDFVAGALIIKAEINKVINNSSLYGLSSTDVQKLQSFVNKIDTALSAGQRYISYAQLGLGVSQHVAGGELYKAVSEMTAFLAGFAAEKYVKIPFVAQLLGMATSYVVETTLDFVIDVWMDEIDYMELEKERELLEVYPRSRYIYEEFDRPLCPNCSIP</sequence>
<organism evidence="1 2">
    <name type="scientific">Alteromonas naphthalenivorans</name>
    <dbReference type="NCBI Taxonomy" id="715451"/>
    <lineage>
        <taxon>Bacteria</taxon>
        <taxon>Pseudomonadati</taxon>
        <taxon>Pseudomonadota</taxon>
        <taxon>Gammaproteobacteria</taxon>
        <taxon>Alteromonadales</taxon>
        <taxon>Alteromonadaceae</taxon>
        <taxon>Alteromonas/Salinimonas group</taxon>
        <taxon>Alteromonas</taxon>
    </lineage>
</organism>
<evidence type="ECO:0000313" key="2">
    <source>
        <dbReference type="Proteomes" id="UP000000683"/>
    </source>
</evidence>
<dbReference type="HOGENOM" id="CLU_1575218_0_0_6"/>
<dbReference type="KEGG" id="alt:ambt_02510"/>
<reference evidence="1 2" key="1">
    <citation type="journal article" date="2011" name="J. Bacteriol.">
        <title>Complete genome sequence of the polycyclic aromatic hydrocarbon-degrading bacterium Alteromonas sp. strain SN2.</title>
        <authorList>
            <person name="Jin H.M."/>
            <person name="Jeong H."/>
            <person name="Moon E.J."/>
            <person name="Math R.K."/>
            <person name="Lee K."/>
            <person name="Kim H.J."/>
            <person name="Jeon C.O."/>
            <person name="Oh T.K."/>
            <person name="Kim J.F."/>
        </authorList>
    </citation>
    <scope>NUCLEOTIDE SEQUENCE [LARGE SCALE GENOMIC DNA]</scope>
    <source>
        <strain evidence="2">JCM 17741 / KACC 18427 / KCTC 11700BP / SN2</strain>
    </source>
</reference>
<keyword evidence="2" id="KW-1185">Reference proteome</keyword>
<evidence type="ECO:0000313" key="1">
    <source>
        <dbReference type="EMBL" id="AEF02056.1"/>
    </source>
</evidence>
<proteinExistence type="predicted"/>
<accession>F5Z9Q1</accession>